<protein>
    <recommendedName>
        <fullName evidence="3">DsrE family protein</fullName>
    </recommendedName>
</protein>
<gene>
    <name evidence="1" type="ORF">D5S19_30990</name>
</gene>
<evidence type="ECO:0000313" key="2">
    <source>
        <dbReference type="Proteomes" id="UP000285112"/>
    </source>
</evidence>
<proteinExistence type="predicted"/>
<dbReference type="AlphaFoldDB" id="A0A419HJ73"/>
<evidence type="ECO:0000313" key="1">
    <source>
        <dbReference type="EMBL" id="RJQ75853.1"/>
    </source>
</evidence>
<dbReference type="SUPFAM" id="SSF75169">
    <property type="entry name" value="DsrEFH-like"/>
    <property type="match status" value="1"/>
</dbReference>
<organism evidence="1 2">
    <name type="scientific">Amycolatopsis panacis</name>
    <dbReference type="NCBI Taxonomy" id="2340917"/>
    <lineage>
        <taxon>Bacteria</taxon>
        <taxon>Bacillati</taxon>
        <taxon>Actinomycetota</taxon>
        <taxon>Actinomycetes</taxon>
        <taxon>Pseudonocardiales</taxon>
        <taxon>Pseudonocardiaceae</taxon>
        <taxon>Amycolatopsis</taxon>
    </lineage>
</organism>
<accession>A0A419HJ73</accession>
<sequence length="137" mass="14711">MAAVIERRTWDVLVVLTAPPHTTDALTTVIRLAQAVLARDGSIRIWACGYNTMLTQNSLGETKPADLRGPADPAPTAATLIRRLLTDHKGQLGWIACTACSSERGARDHLPEVRLRSDARLAATIAAARRTVYIGGA</sequence>
<reference evidence="1 2" key="1">
    <citation type="submission" date="2018-09" db="EMBL/GenBank/DDBJ databases">
        <title>YIM PH 21725 draft genome.</title>
        <authorList>
            <person name="Miao C."/>
        </authorList>
    </citation>
    <scope>NUCLEOTIDE SEQUENCE [LARGE SCALE GENOMIC DNA]</scope>
    <source>
        <strain evidence="2">YIM PH21725</strain>
    </source>
</reference>
<dbReference type="Gene3D" id="3.40.1260.10">
    <property type="entry name" value="DsrEFH-like"/>
    <property type="match status" value="1"/>
</dbReference>
<dbReference type="OrthoDB" id="3692742at2"/>
<comment type="caution">
    <text evidence="1">The sequence shown here is derived from an EMBL/GenBank/DDBJ whole genome shotgun (WGS) entry which is preliminary data.</text>
</comment>
<dbReference type="InterPro" id="IPR027396">
    <property type="entry name" value="DsrEFH-like"/>
</dbReference>
<name>A0A419HJ73_9PSEU</name>
<evidence type="ECO:0008006" key="3">
    <source>
        <dbReference type="Google" id="ProtNLM"/>
    </source>
</evidence>
<dbReference type="EMBL" id="QZFV01000153">
    <property type="protein sequence ID" value="RJQ75853.1"/>
    <property type="molecule type" value="Genomic_DNA"/>
</dbReference>
<dbReference type="RefSeq" id="WP_120026890.1">
    <property type="nucleotide sequence ID" value="NZ_QZFV01000153.1"/>
</dbReference>
<dbReference type="Proteomes" id="UP000285112">
    <property type="component" value="Unassembled WGS sequence"/>
</dbReference>
<keyword evidence="2" id="KW-1185">Reference proteome</keyword>